<dbReference type="SUPFAM" id="SSF159275">
    <property type="entry name" value="PA1994-like"/>
    <property type="match status" value="1"/>
</dbReference>
<dbReference type="RefSeq" id="WP_173172669.1">
    <property type="nucleotide sequence ID" value="NZ_AP023189.1"/>
</dbReference>
<reference evidence="1 3" key="1">
    <citation type="submission" date="2020-05" db="EMBL/GenBank/DDBJ databases">
        <title>Characterization of novel class B3 metallo-beta-lactamase from novel Pseudomonas species.</title>
        <authorList>
            <person name="Yamada K."/>
            <person name="Aoki K."/>
            <person name="Ishii Y."/>
        </authorList>
    </citation>
    <scope>NUCLEOTIDE SEQUENCE [LARGE SCALE GENOMIC DNA]</scope>
    <source>
        <strain evidence="1 3">TUM18999</strain>
        <strain evidence="2 4">TUM20286</strain>
    </source>
</reference>
<name>A0A6J4EBT0_9PSED</name>
<gene>
    <name evidence="1" type="ORF">TUM18999_50790</name>
    <name evidence="2" type="ORF">TUM20286_01280</name>
</gene>
<dbReference type="Proteomes" id="UP000509383">
    <property type="component" value="Chromosome"/>
</dbReference>
<dbReference type="KEGG" id="ptw:TUM18999_50790"/>
<dbReference type="AlphaFoldDB" id="A0A6J4EBT0"/>
<protein>
    <recommendedName>
        <fullName evidence="5">Glycolipid-binding domain-containing protein</fullName>
    </recommendedName>
</protein>
<dbReference type="Pfam" id="PF06475">
    <property type="entry name" value="Glycolipid_bind"/>
    <property type="match status" value="1"/>
</dbReference>
<accession>A0A6J4EBT0</accession>
<organism evidence="1 3">
    <name type="scientific">Pseudomonas tohonis</name>
    <dbReference type="NCBI Taxonomy" id="2725477"/>
    <lineage>
        <taxon>Bacteria</taxon>
        <taxon>Pseudomonadati</taxon>
        <taxon>Pseudomonadota</taxon>
        <taxon>Gammaproteobacteria</taxon>
        <taxon>Pseudomonadales</taxon>
        <taxon>Pseudomonadaceae</taxon>
        <taxon>Pseudomonas</taxon>
    </lineage>
</organism>
<evidence type="ECO:0008006" key="5">
    <source>
        <dbReference type="Google" id="ProtNLM"/>
    </source>
</evidence>
<evidence type="ECO:0000313" key="2">
    <source>
        <dbReference type="EMBL" id="GJN50376.1"/>
    </source>
</evidence>
<dbReference type="EMBL" id="BQKM01000001">
    <property type="protein sequence ID" value="GJN50376.1"/>
    <property type="molecule type" value="Genomic_DNA"/>
</dbReference>
<sequence>MQQTLVWKPWTNPGIENLRLHVDSAGIHASSHLMLSAGGQSFAATYVLDYDPCWRFRSLWIKVDNHGQASLRLQRDIRGQWRLDGQPRGDLDACQQVMLSASPFTHTPILQRSALECGQSEEVQIAFIDLPSLAVQARSQRYQCLRRQAEQTLYRCEPQGRHSTELALDPNGLVLKASDQFLRISARTLSLDELPISTLV</sequence>
<proteinExistence type="predicted"/>
<dbReference type="InterPro" id="IPR009467">
    <property type="entry name" value="Glycolipid-bd_prot_put"/>
</dbReference>
<evidence type="ECO:0000313" key="3">
    <source>
        <dbReference type="Proteomes" id="UP000509383"/>
    </source>
</evidence>
<evidence type="ECO:0000313" key="1">
    <source>
        <dbReference type="EMBL" id="BCG26888.1"/>
    </source>
</evidence>
<dbReference type="EMBL" id="AP023189">
    <property type="protein sequence ID" value="BCG26888.1"/>
    <property type="molecule type" value="Genomic_DNA"/>
</dbReference>
<evidence type="ECO:0000313" key="4">
    <source>
        <dbReference type="Proteomes" id="UP001054892"/>
    </source>
</evidence>
<dbReference type="Proteomes" id="UP001054892">
    <property type="component" value="Unassembled WGS sequence"/>
</dbReference>
<keyword evidence="4" id="KW-1185">Reference proteome</keyword>